<dbReference type="InParanoid" id="A0A6P8J2R3"/>
<organism evidence="9 10">
    <name type="scientific">Actinia tenebrosa</name>
    <name type="common">Australian red waratah sea anemone</name>
    <dbReference type="NCBI Taxonomy" id="6105"/>
    <lineage>
        <taxon>Eukaryota</taxon>
        <taxon>Metazoa</taxon>
        <taxon>Cnidaria</taxon>
        <taxon>Anthozoa</taxon>
        <taxon>Hexacorallia</taxon>
        <taxon>Actiniaria</taxon>
        <taxon>Actiniidae</taxon>
        <taxon>Actinia</taxon>
    </lineage>
</organism>
<evidence type="ECO:0000256" key="3">
    <source>
        <dbReference type="ARBA" id="ARBA00022989"/>
    </source>
</evidence>
<protein>
    <submittedName>
        <fullName evidence="10">Transmembrane protein 104 homolog</fullName>
    </submittedName>
</protein>
<dbReference type="GO" id="GO:0016020">
    <property type="term" value="C:membrane"/>
    <property type="evidence" value="ECO:0007669"/>
    <property type="project" value="UniProtKB-SubCell"/>
</dbReference>
<evidence type="ECO:0000256" key="5">
    <source>
        <dbReference type="ARBA" id="ARBA00023180"/>
    </source>
</evidence>
<keyword evidence="9" id="KW-1185">Reference proteome</keyword>
<keyword evidence="2 7" id="KW-0812">Transmembrane</keyword>
<keyword evidence="3 7" id="KW-1133">Transmembrane helix</keyword>
<evidence type="ECO:0000256" key="1">
    <source>
        <dbReference type="ARBA" id="ARBA00004141"/>
    </source>
</evidence>
<feature type="transmembrane region" description="Helical" evidence="7">
    <location>
        <begin position="42"/>
        <end position="67"/>
    </location>
</feature>
<feature type="transmembrane region" description="Helical" evidence="7">
    <location>
        <begin position="170"/>
        <end position="191"/>
    </location>
</feature>
<keyword evidence="5" id="KW-0325">Glycoprotein</keyword>
<gene>
    <name evidence="10" type="primary">LOC116306427</name>
</gene>
<feature type="transmembrane region" description="Helical" evidence="7">
    <location>
        <begin position="270"/>
        <end position="293"/>
    </location>
</feature>
<evidence type="ECO:0000256" key="7">
    <source>
        <dbReference type="SAM" id="Phobius"/>
    </source>
</evidence>
<reference evidence="10" key="1">
    <citation type="submission" date="2025-08" db="UniProtKB">
        <authorList>
            <consortium name="RefSeq"/>
        </authorList>
    </citation>
    <scope>IDENTIFICATION</scope>
    <source>
        <tissue evidence="10">Tentacle</tissue>
    </source>
</reference>
<keyword evidence="4 7" id="KW-0472">Membrane</keyword>
<feature type="transmembrane region" description="Helical" evidence="7">
    <location>
        <begin position="380"/>
        <end position="403"/>
    </location>
</feature>
<comment type="similarity">
    <text evidence="6">Belongs to the TMEM104 family.</text>
</comment>
<evidence type="ECO:0000259" key="8">
    <source>
        <dbReference type="Pfam" id="PF01490"/>
    </source>
</evidence>
<dbReference type="RefSeq" id="XP_031572358.1">
    <property type="nucleotide sequence ID" value="XM_031716498.1"/>
</dbReference>
<evidence type="ECO:0000256" key="2">
    <source>
        <dbReference type="ARBA" id="ARBA00022692"/>
    </source>
</evidence>
<evidence type="ECO:0000313" key="10">
    <source>
        <dbReference type="RefSeq" id="XP_031572358.1"/>
    </source>
</evidence>
<feature type="transmembrane region" description="Helical" evidence="7">
    <location>
        <begin position="203"/>
        <end position="222"/>
    </location>
</feature>
<feature type="transmembrane region" description="Helical" evidence="7">
    <location>
        <begin position="423"/>
        <end position="444"/>
    </location>
</feature>
<dbReference type="PANTHER" id="PTHR16189:SF0">
    <property type="entry name" value="TRANSMEMBRANE PROTEIN 104"/>
    <property type="match status" value="1"/>
</dbReference>
<evidence type="ECO:0000256" key="6">
    <source>
        <dbReference type="ARBA" id="ARBA00038166"/>
    </source>
</evidence>
<dbReference type="KEGG" id="aten:116306427"/>
<dbReference type="InterPro" id="IPR013057">
    <property type="entry name" value="AA_transpt_TM"/>
</dbReference>
<proteinExistence type="inferred from homology"/>
<dbReference type="AlphaFoldDB" id="A0A6P8J2R3"/>
<dbReference type="GeneID" id="116306427"/>
<evidence type="ECO:0000313" key="9">
    <source>
        <dbReference type="Proteomes" id="UP000515163"/>
    </source>
</evidence>
<name>A0A6P8J2R3_ACTTE</name>
<comment type="subcellular location">
    <subcellularLocation>
        <location evidence="1">Membrane</location>
        <topology evidence="1">Multi-pass membrane protein</topology>
    </subcellularLocation>
</comment>
<accession>A0A6P8J2R3</accession>
<dbReference type="OrthoDB" id="294541at2759"/>
<feature type="domain" description="Amino acid transporter transmembrane" evidence="8">
    <location>
        <begin position="11"/>
        <end position="68"/>
    </location>
</feature>
<feature type="transmembrane region" description="Helical" evidence="7">
    <location>
        <begin position="12"/>
        <end position="36"/>
    </location>
</feature>
<sequence>MSPKVVESTHGYSAKVAAIFLFNLLTGVGILALPAAVAKAGLVSGILVLVTVAFMAFVSLTFVVEVLSTANAWTMLHPKTNSKGSSQIYPCKNVGEKLAAKSKVTSNGGFNPFEIKEKVEMGHMAELFLGSAGSTFFYAVLCLYLYGDLAIYAVSVATTLTTTTGADPDISYYSFLLGFLMIIGPFCFFNFQKTTYLQMFTMIMRNTAIVLMVILSAVDIANGNRVPLDNIILCDVPETKELLGMAVFSFMCHHSIAPIILLLKDKKKSFAVILFDYVIELLYSSILILSAAINRPASEINSLYTLNFGDYPIEMLAKFLSFYPVFTLSSNFPLVCITLRNNLLTLFKAKQFGYSQQVFTLVALIPPAAIAIFVHDIRKLVVLTGSFAGLAIMLVTPALLVLYSRHQLQCIIGSHWRDMHPHLSPFQHSAWIYLVLIFSAFVLFSKIF</sequence>
<feature type="transmembrane region" description="Helical" evidence="7">
    <location>
        <begin position="242"/>
        <end position="263"/>
    </location>
</feature>
<feature type="transmembrane region" description="Helical" evidence="7">
    <location>
        <begin position="127"/>
        <end position="146"/>
    </location>
</feature>
<dbReference type="Pfam" id="PF01490">
    <property type="entry name" value="Aa_trans"/>
    <property type="match status" value="1"/>
</dbReference>
<dbReference type="PANTHER" id="PTHR16189">
    <property type="entry name" value="TRANSMEMBRANE PROTEIN 104-RELATED"/>
    <property type="match status" value="1"/>
</dbReference>
<evidence type="ECO:0000256" key="4">
    <source>
        <dbReference type="ARBA" id="ARBA00023136"/>
    </source>
</evidence>
<feature type="transmembrane region" description="Helical" evidence="7">
    <location>
        <begin position="358"/>
        <end position="374"/>
    </location>
</feature>
<dbReference type="Proteomes" id="UP000515163">
    <property type="component" value="Unplaced"/>
</dbReference>